<reference evidence="2 3" key="1">
    <citation type="submission" date="2023-08" db="EMBL/GenBank/DDBJ databases">
        <title>Black Yeasts Isolated from many extreme environments.</title>
        <authorList>
            <person name="Coleine C."/>
            <person name="Stajich J.E."/>
            <person name="Selbmann L."/>
        </authorList>
    </citation>
    <scope>NUCLEOTIDE SEQUENCE [LARGE SCALE GENOMIC DNA]</scope>
    <source>
        <strain evidence="2 3">CCFEE 5792</strain>
    </source>
</reference>
<gene>
    <name evidence="2" type="ORF">LTR84_004757</name>
</gene>
<organism evidence="2 3">
    <name type="scientific">Exophiala bonariae</name>
    <dbReference type="NCBI Taxonomy" id="1690606"/>
    <lineage>
        <taxon>Eukaryota</taxon>
        <taxon>Fungi</taxon>
        <taxon>Dikarya</taxon>
        <taxon>Ascomycota</taxon>
        <taxon>Pezizomycotina</taxon>
        <taxon>Eurotiomycetes</taxon>
        <taxon>Chaetothyriomycetidae</taxon>
        <taxon>Chaetothyriales</taxon>
        <taxon>Herpotrichiellaceae</taxon>
        <taxon>Exophiala</taxon>
    </lineage>
</organism>
<comment type="caution">
    <text evidence="2">The sequence shown here is derived from an EMBL/GenBank/DDBJ whole genome shotgun (WGS) entry which is preliminary data.</text>
</comment>
<feature type="region of interest" description="Disordered" evidence="1">
    <location>
        <begin position="241"/>
        <end position="260"/>
    </location>
</feature>
<proteinExistence type="predicted"/>
<evidence type="ECO:0000256" key="1">
    <source>
        <dbReference type="SAM" id="MobiDB-lite"/>
    </source>
</evidence>
<keyword evidence="3" id="KW-1185">Reference proteome</keyword>
<dbReference type="AlphaFoldDB" id="A0AAV9NQJ7"/>
<dbReference type="RefSeq" id="XP_064710956.1">
    <property type="nucleotide sequence ID" value="XM_064848332.1"/>
</dbReference>
<name>A0AAV9NQJ7_9EURO</name>
<dbReference type="EMBL" id="JAVRRD010000002">
    <property type="protein sequence ID" value="KAK5062684.1"/>
    <property type="molecule type" value="Genomic_DNA"/>
</dbReference>
<protein>
    <submittedName>
        <fullName evidence="2">Uncharacterized protein</fullName>
    </submittedName>
</protein>
<feature type="compositionally biased region" description="Basic residues" evidence="1">
    <location>
        <begin position="165"/>
        <end position="175"/>
    </location>
</feature>
<dbReference type="GeneID" id="89972935"/>
<evidence type="ECO:0000313" key="2">
    <source>
        <dbReference type="EMBL" id="KAK5062684.1"/>
    </source>
</evidence>
<sequence length="665" mass="75824">MEPTRQQVLRANLSNSVHFGQPASSFLYEESGLELLAYLQYSINARLPASRFPKDVVAHLENCKQPYKVKLDSVDHKFKLYFDHWRDPRQPLSSYKRIYQFGLKCLPGMRRESIKWVESRAEDLKIFYEPQRRTRVLRSLSCTPARHEAQTPTKTSTTELTNKSVNKRRQRRSRRTVNSSLVPNITRNVGSMRGQVWSLANKRAQSRSISTQAGPSTPQPCGRERVIAVEIMDSEEYHSSVEETVESPNTIFEAPPTPISTERVGGRSMIAENRAGVRMASHRTTQTMCIESTDLTTQLRIQMEFQALQDRSEIDYWRQRFLQEQATSREFEKSVTILSTKLKKVVDTDEDDSELNLLREIDELREDLTACRAMGLCGQRGDFQDTAVVNASEVAADMAIIQRKIRELLWEYEIELDIEVIGTIGHEDFVNLLQGCFGLTRDKERLQECCNVLQGVSLGQLLCSLVSVAIIKWVFEDDIRFLLARGCLVCPSYHTLIAAQNRRLAEKAAFTTHKVACDDESMANLLIPARAASLGRRLRRCILPFLESQHRSGFMLKDSIGRLDRSALALEEIFKLALQIKVRLVFSTDIFMVKFPPPGTPFSKKEMVYGDESDQVAHQQSHIKLSIGLGLIRYPAADRVFHCNRFVQEEPCGLMPEFLAPVVVI</sequence>
<feature type="region of interest" description="Disordered" evidence="1">
    <location>
        <begin position="144"/>
        <end position="177"/>
    </location>
</feature>
<accession>A0AAV9NQJ7</accession>
<dbReference type="Proteomes" id="UP001358417">
    <property type="component" value="Unassembled WGS sequence"/>
</dbReference>
<evidence type="ECO:0000313" key="3">
    <source>
        <dbReference type="Proteomes" id="UP001358417"/>
    </source>
</evidence>
<feature type="compositionally biased region" description="Polar residues" evidence="1">
    <location>
        <begin position="150"/>
        <end position="161"/>
    </location>
</feature>